<sequence>MAIVNRTPDSFYDGGTTFALDDAVGAALAAERAGADLVDIGGQPFAAGDELSVADEIERVVPVIEAIRRRSQLPVSAETYRPEVAAACLDAGADVINDTSGLRDRRLADIAADRGASLIITHSLATPRTAFPHPTYADVAGEVRDFLADRAAAALEHGLTREQIVVDPGHDLNKTTLHTLELSRRLGMITALGYSTLAAVSNKDFIGESLGRPKPERLAGSVAAAVASIMLGARIVRMHNVREAVDATRMTEAILGYREPHHALHNV</sequence>
<dbReference type="GO" id="GO:0009396">
    <property type="term" value="P:folic acid-containing compound biosynthetic process"/>
    <property type="evidence" value="ECO:0007669"/>
    <property type="project" value="InterPro"/>
</dbReference>
<dbReference type="InterPro" id="IPR006390">
    <property type="entry name" value="DHP_synth_dom"/>
</dbReference>
<keyword evidence="3" id="KW-0808">Transferase</keyword>
<comment type="caution">
    <text evidence="3">The sequence shown here is derived from an EMBL/GenBank/DDBJ whole genome shotgun (WGS) entry which is preliminary data.</text>
</comment>
<evidence type="ECO:0000313" key="3">
    <source>
        <dbReference type="EMBL" id="KAB1650488.1"/>
    </source>
</evidence>
<accession>A0A6H9WQQ5</accession>
<organism evidence="3 4">
    <name type="scientific">Pseudoclavibacter endophyticus</name>
    <dbReference type="NCBI Taxonomy" id="1778590"/>
    <lineage>
        <taxon>Bacteria</taxon>
        <taxon>Bacillati</taxon>
        <taxon>Actinomycetota</taxon>
        <taxon>Actinomycetes</taxon>
        <taxon>Micrococcales</taxon>
        <taxon>Microbacteriaceae</taxon>
        <taxon>Pseudoclavibacter</taxon>
    </lineage>
</organism>
<dbReference type="PANTHER" id="PTHR20941:SF8">
    <property type="entry name" value="INACTIVE DIHYDROPTEROATE SYNTHASE 2"/>
    <property type="match status" value="1"/>
</dbReference>
<dbReference type="NCBIfam" id="TIGR01496">
    <property type="entry name" value="DHPS"/>
    <property type="match status" value="1"/>
</dbReference>
<dbReference type="PANTHER" id="PTHR20941">
    <property type="entry name" value="FOLATE SYNTHESIS PROTEINS"/>
    <property type="match status" value="1"/>
</dbReference>
<dbReference type="InterPro" id="IPR000489">
    <property type="entry name" value="Pterin-binding_dom"/>
</dbReference>
<dbReference type="Pfam" id="PF00809">
    <property type="entry name" value="Pterin_bind"/>
    <property type="match status" value="1"/>
</dbReference>
<dbReference type="OrthoDB" id="9811744at2"/>
<evidence type="ECO:0000259" key="2">
    <source>
        <dbReference type="PROSITE" id="PS50972"/>
    </source>
</evidence>
<dbReference type="EMBL" id="WBJY01000001">
    <property type="protein sequence ID" value="KAB1650488.1"/>
    <property type="molecule type" value="Genomic_DNA"/>
</dbReference>
<feature type="domain" description="Pterin-binding" evidence="2">
    <location>
        <begin position="1"/>
        <end position="249"/>
    </location>
</feature>
<dbReference type="AlphaFoldDB" id="A0A6H9WQQ5"/>
<dbReference type="InterPro" id="IPR011005">
    <property type="entry name" value="Dihydropteroate_synth-like_sf"/>
</dbReference>
<reference evidence="3 4" key="1">
    <citation type="submission" date="2019-09" db="EMBL/GenBank/DDBJ databases">
        <title>Phylogeny of genus Pseudoclavibacter and closely related genus.</title>
        <authorList>
            <person name="Li Y."/>
        </authorList>
    </citation>
    <scope>NUCLEOTIDE SEQUENCE [LARGE SCALE GENOMIC DNA]</scope>
    <source>
        <strain evidence="3 4">EGI 60007</strain>
    </source>
</reference>
<dbReference type="EC" id="2.5.1.15" evidence="3"/>
<protein>
    <submittedName>
        <fullName evidence="3">Dihydropteroate synthase</fullName>
        <ecNumber evidence="3">2.5.1.15</ecNumber>
    </submittedName>
</protein>
<evidence type="ECO:0000256" key="1">
    <source>
        <dbReference type="ARBA" id="ARBA00009503"/>
    </source>
</evidence>
<keyword evidence="4" id="KW-1185">Reference proteome</keyword>
<dbReference type="SUPFAM" id="SSF51717">
    <property type="entry name" value="Dihydropteroate synthetase-like"/>
    <property type="match status" value="1"/>
</dbReference>
<name>A0A6H9WQQ5_9MICO</name>
<comment type="similarity">
    <text evidence="1">Belongs to the DHPS family.</text>
</comment>
<proteinExistence type="inferred from homology"/>
<dbReference type="GO" id="GO:0004156">
    <property type="term" value="F:dihydropteroate synthase activity"/>
    <property type="evidence" value="ECO:0007669"/>
    <property type="project" value="UniProtKB-EC"/>
</dbReference>
<dbReference type="GO" id="GO:0005829">
    <property type="term" value="C:cytosol"/>
    <property type="evidence" value="ECO:0007669"/>
    <property type="project" value="TreeGrafter"/>
</dbReference>
<gene>
    <name evidence="3" type="primary">folP</name>
    <name evidence="3" type="ORF">F8O04_03340</name>
</gene>
<dbReference type="PROSITE" id="PS50972">
    <property type="entry name" value="PTERIN_BINDING"/>
    <property type="match status" value="1"/>
</dbReference>
<dbReference type="Gene3D" id="3.20.20.20">
    <property type="entry name" value="Dihydropteroate synthase-like"/>
    <property type="match status" value="1"/>
</dbReference>
<dbReference type="InterPro" id="IPR045031">
    <property type="entry name" value="DHP_synth-like"/>
</dbReference>
<dbReference type="Proteomes" id="UP000431744">
    <property type="component" value="Unassembled WGS sequence"/>
</dbReference>
<evidence type="ECO:0000313" key="4">
    <source>
        <dbReference type="Proteomes" id="UP000431744"/>
    </source>
</evidence>